<comment type="subcellular location">
    <subcellularLocation>
        <location evidence="1">Cell membrane</location>
        <topology evidence="1">Multi-pass membrane protein</topology>
    </subcellularLocation>
</comment>
<feature type="transmembrane region" description="Helical" evidence="6">
    <location>
        <begin position="293"/>
        <end position="315"/>
    </location>
</feature>
<protein>
    <submittedName>
        <fullName evidence="7">Lysylphosphatidylglycerol synthetase</fullName>
    </submittedName>
</protein>
<feature type="transmembrane region" description="Helical" evidence="6">
    <location>
        <begin position="237"/>
        <end position="262"/>
    </location>
</feature>
<evidence type="ECO:0000256" key="3">
    <source>
        <dbReference type="ARBA" id="ARBA00022692"/>
    </source>
</evidence>
<keyword evidence="5 6" id="KW-0472">Membrane</keyword>
<keyword evidence="8" id="KW-1185">Reference proteome</keyword>
<feature type="transmembrane region" description="Helical" evidence="6">
    <location>
        <begin position="160"/>
        <end position="183"/>
    </location>
</feature>
<evidence type="ECO:0000256" key="2">
    <source>
        <dbReference type="ARBA" id="ARBA00022475"/>
    </source>
</evidence>
<evidence type="ECO:0000256" key="1">
    <source>
        <dbReference type="ARBA" id="ARBA00004651"/>
    </source>
</evidence>
<dbReference type="Pfam" id="PF03706">
    <property type="entry name" value="LPG_synthase_TM"/>
    <property type="match status" value="1"/>
</dbReference>
<dbReference type="InterPro" id="IPR022791">
    <property type="entry name" value="L-PG_synthase/AglD"/>
</dbReference>
<feature type="transmembrane region" description="Helical" evidence="6">
    <location>
        <begin position="84"/>
        <end position="102"/>
    </location>
</feature>
<dbReference type="GO" id="GO:0005886">
    <property type="term" value="C:plasma membrane"/>
    <property type="evidence" value="ECO:0007669"/>
    <property type="project" value="UniProtKB-SubCell"/>
</dbReference>
<dbReference type="NCBIfam" id="TIGR00374">
    <property type="entry name" value="flippase-like domain"/>
    <property type="match status" value="1"/>
</dbReference>
<proteinExistence type="predicted"/>
<keyword evidence="2" id="KW-1003">Cell membrane</keyword>
<reference evidence="7" key="1">
    <citation type="submission" date="2016-05" db="EMBL/GenBank/DDBJ databases">
        <title>Microbial consortia oxidize butane by reversing methanogenesis.</title>
        <authorList>
            <person name="Laso-Perez R."/>
            <person name="Richter M."/>
            <person name="Wegener G."/>
            <person name="Musat F."/>
        </authorList>
    </citation>
    <scope>NUCLEOTIDE SEQUENCE [LARGE SCALE GENOMIC DNA]</scope>
    <source>
        <strain evidence="7">BOX2</strain>
    </source>
</reference>
<sequence length="344" mass="38637">MIWDEKKQWYIGHSLLIAIIVSILSIFLVFHVTATKETIEIINRISPFYLLLGVIFHILGWIVWGVRIKVLSDALGGMLTTRDAVRSVVASLFGAAITPSHAGGEPVRAYLIAKKGGVRIGDAGAIVLFERLLDLLFILLISPIAIFLLRNVLSHTGPRVQLFITASVIMLIFIVIIIIHAICRPAWIKNRFSLIYSILRLFMGGERSKQLITRISAEVDVFLSSLRRFIRVSRARVFFAWLCTIIYWSLEFMIPCLILMGFGEDPEVLMAFASQVVLLILVFIPLTPGSSGVAELGFTTTFSFFVKTSLLGVLVLTWRFITYYMNIIAGSLLGLNIVFRNEKR</sequence>
<keyword evidence="4 6" id="KW-1133">Transmembrane helix</keyword>
<feature type="transmembrane region" description="Helical" evidence="6">
    <location>
        <begin position="321"/>
        <end position="339"/>
    </location>
</feature>
<feature type="transmembrane region" description="Helical" evidence="6">
    <location>
        <begin position="12"/>
        <end position="34"/>
    </location>
</feature>
<evidence type="ECO:0000256" key="4">
    <source>
        <dbReference type="ARBA" id="ARBA00022989"/>
    </source>
</evidence>
<organism evidence="7 8">
    <name type="scientific">Candidatus Syntropharchaeum caldarium</name>
    <dbReference type="NCBI Taxonomy" id="1838285"/>
    <lineage>
        <taxon>Archaea</taxon>
        <taxon>Methanobacteriati</taxon>
        <taxon>Methanobacteriota</taxon>
        <taxon>Stenosarchaea group</taxon>
        <taxon>Methanomicrobia</taxon>
        <taxon>Methanosarcinales</taxon>
        <taxon>ANME-2 cluster</taxon>
        <taxon>Candidatus Syntropharchaeum</taxon>
    </lineage>
</organism>
<evidence type="ECO:0000313" key="7">
    <source>
        <dbReference type="EMBL" id="OFV68624.1"/>
    </source>
</evidence>
<feature type="transmembrane region" description="Helical" evidence="6">
    <location>
        <begin position="123"/>
        <end position="148"/>
    </location>
</feature>
<comment type="caution">
    <text evidence="7">The sequence shown here is derived from an EMBL/GenBank/DDBJ whole genome shotgun (WGS) entry which is preliminary data.</text>
</comment>
<keyword evidence="3 6" id="KW-0812">Transmembrane</keyword>
<accession>A0A1F2PC74</accession>
<evidence type="ECO:0000256" key="5">
    <source>
        <dbReference type="ARBA" id="ARBA00023136"/>
    </source>
</evidence>
<dbReference type="AlphaFoldDB" id="A0A1F2PC74"/>
<dbReference type="Proteomes" id="UP000186940">
    <property type="component" value="Unassembled WGS sequence"/>
</dbReference>
<dbReference type="STRING" id="1838285.SCAL_000300"/>
<evidence type="ECO:0000256" key="6">
    <source>
        <dbReference type="SAM" id="Phobius"/>
    </source>
</evidence>
<evidence type="ECO:0000313" key="8">
    <source>
        <dbReference type="Proteomes" id="UP000186940"/>
    </source>
</evidence>
<name>A0A1F2PC74_9EURY</name>
<dbReference type="PANTHER" id="PTHR37693">
    <property type="entry name" value="PHOSPHATIDYLGLYCEROL LYSYLTRANSFERASE"/>
    <property type="match status" value="1"/>
</dbReference>
<feature type="transmembrane region" description="Helical" evidence="6">
    <location>
        <begin position="46"/>
        <end position="64"/>
    </location>
</feature>
<dbReference type="EMBL" id="LYOS01000001">
    <property type="protein sequence ID" value="OFV68624.1"/>
    <property type="molecule type" value="Genomic_DNA"/>
</dbReference>
<gene>
    <name evidence="7" type="ORF">SCAL_000300</name>
</gene>
<feature type="transmembrane region" description="Helical" evidence="6">
    <location>
        <begin position="268"/>
        <end position="286"/>
    </location>
</feature>
<dbReference type="PANTHER" id="PTHR37693:SF1">
    <property type="entry name" value="INTEGRAL MEMBRANE PROTEIN"/>
    <property type="match status" value="1"/>
</dbReference>